<dbReference type="STRING" id="679936.Sulac_1549"/>
<evidence type="ECO:0000259" key="6">
    <source>
        <dbReference type="Pfam" id="PF01212"/>
    </source>
</evidence>
<dbReference type="PATRIC" id="fig|679936.5.peg.1614"/>
<dbReference type="SUPFAM" id="SSF53383">
    <property type="entry name" value="PLP-dependent transferases"/>
    <property type="match status" value="1"/>
</dbReference>
<dbReference type="InterPro" id="IPR015424">
    <property type="entry name" value="PyrdxlP-dep_Trfase"/>
</dbReference>
<dbReference type="GO" id="GO:0008732">
    <property type="term" value="F:L-allo-threonine aldolase activity"/>
    <property type="evidence" value="ECO:0007669"/>
    <property type="project" value="TreeGrafter"/>
</dbReference>
<evidence type="ECO:0000313" key="8">
    <source>
        <dbReference type="Proteomes" id="UP000005439"/>
    </source>
</evidence>
<dbReference type="GO" id="GO:0005829">
    <property type="term" value="C:cytosol"/>
    <property type="evidence" value="ECO:0007669"/>
    <property type="project" value="TreeGrafter"/>
</dbReference>
<dbReference type="PANTHER" id="PTHR48097">
    <property type="entry name" value="L-THREONINE ALDOLASE-RELATED"/>
    <property type="match status" value="1"/>
</dbReference>
<reference evidence="7 8" key="2">
    <citation type="journal article" date="2012" name="Stand. Genomic Sci.">
        <title>Complete genome sequence of the moderately thermophilic mineral-sulfide-oxidizing firmicute Sulfobacillus acidophilus type strain (NAL(T)).</title>
        <authorList>
            <person name="Anderson I."/>
            <person name="Chertkov O."/>
            <person name="Chen A."/>
            <person name="Saunders E."/>
            <person name="Lapidus A."/>
            <person name="Nolan M."/>
            <person name="Lucas S."/>
            <person name="Hammon N."/>
            <person name="Deshpande S."/>
            <person name="Cheng J.F."/>
            <person name="Han C."/>
            <person name="Tapia R."/>
            <person name="Goodwin L.A."/>
            <person name="Pitluck S."/>
            <person name="Liolios K."/>
            <person name="Pagani I."/>
            <person name="Ivanova N."/>
            <person name="Mikhailova N."/>
            <person name="Pati A."/>
            <person name="Palaniappan K."/>
            <person name="Land M."/>
            <person name="Pan C."/>
            <person name="Rohde M."/>
            <person name="Pukall R."/>
            <person name="Goker M."/>
            <person name="Detter J.C."/>
            <person name="Woyke T."/>
            <person name="Bristow J."/>
            <person name="Eisen J.A."/>
            <person name="Markowitz V."/>
            <person name="Hugenholtz P."/>
            <person name="Kyrpides N.C."/>
            <person name="Klenk H.P."/>
            <person name="Mavromatis K."/>
        </authorList>
    </citation>
    <scope>NUCLEOTIDE SEQUENCE [LARGE SCALE GENOMIC DNA]</scope>
    <source>
        <strain evidence="8">ATCC 700253 / DSM 10332 / NAL</strain>
    </source>
</reference>
<dbReference type="Gene3D" id="3.90.1150.10">
    <property type="entry name" value="Aspartate Aminotransferase, domain 1"/>
    <property type="match status" value="1"/>
</dbReference>
<evidence type="ECO:0000256" key="2">
    <source>
        <dbReference type="ARBA" id="ARBA00006966"/>
    </source>
</evidence>
<dbReference type="PIRSF" id="PIRSF017617">
    <property type="entry name" value="Thr_aldolase"/>
    <property type="match status" value="1"/>
</dbReference>
<reference evidence="8" key="1">
    <citation type="submission" date="2011-12" db="EMBL/GenBank/DDBJ databases">
        <title>The complete genome of chromosome of Sulfobacillus acidophilus DSM 10332.</title>
        <authorList>
            <person name="Lucas S."/>
            <person name="Han J."/>
            <person name="Lapidus A."/>
            <person name="Bruce D."/>
            <person name="Goodwin L."/>
            <person name="Pitluck S."/>
            <person name="Peters L."/>
            <person name="Kyrpides N."/>
            <person name="Mavromatis K."/>
            <person name="Ivanova N."/>
            <person name="Mikhailova N."/>
            <person name="Chertkov O."/>
            <person name="Saunders E."/>
            <person name="Detter J.C."/>
            <person name="Tapia R."/>
            <person name="Han C."/>
            <person name="Land M."/>
            <person name="Hauser L."/>
            <person name="Markowitz V."/>
            <person name="Cheng J.-F."/>
            <person name="Hugenholtz P."/>
            <person name="Woyke T."/>
            <person name="Wu D."/>
            <person name="Pukall R."/>
            <person name="Gehrich-Schroeter G."/>
            <person name="Schneider S."/>
            <person name="Klenk H.-P."/>
            <person name="Eisen J.A."/>
        </authorList>
    </citation>
    <scope>NUCLEOTIDE SEQUENCE [LARGE SCALE GENOMIC DNA]</scope>
    <source>
        <strain evidence="8">ATCC 700253 / DSM 10332 / NAL</strain>
    </source>
</reference>
<dbReference type="InterPro" id="IPR001597">
    <property type="entry name" value="ArAA_b-elim_lyase/Thr_aldolase"/>
</dbReference>
<dbReference type="InterPro" id="IPR015421">
    <property type="entry name" value="PyrdxlP-dep_Trfase_major"/>
</dbReference>
<protein>
    <submittedName>
        <fullName evidence="7">L-threonine aldolase</fullName>
        <ecNumber evidence="7">4.1.2.5</ecNumber>
    </submittedName>
</protein>
<dbReference type="Proteomes" id="UP000005439">
    <property type="component" value="Chromosome"/>
</dbReference>
<dbReference type="GO" id="GO:0006567">
    <property type="term" value="P:L-threonine catabolic process"/>
    <property type="evidence" value="ECO:0007669"/>
    <property type="project" value="TreeGrafter"/>
</dbReference>
<dbReference type="Pfam" id="PF01212">
    <property type="entry name" value="Beta_elim_lyase"/>
    <property type="match status" value="1"/>
</dbReference>
<evidence type="ECO:0000256" key="3">
    <source>
        <dbReference type="ARBA" id="ARBA00022898"/>
    </source>
</evidence>
<dbReference type="EMBL" id="CP003179">
    <property type="protein sequence ID" value="AEW05046.1"/>
    <property type="molecule type" value="Genomic_DNA"/>
</dbReference>
<evidence type="ECO:0000313" key="7">
    <source>
        <dbReference type="EMBL" id="AEW05046.1"/>
    </source>
</evidence>
<dbReference type="GO" id="GO:0006545">
    <property type="term" value="P:glycine biosynthetic process"/>
    <property type="evidence" value="ECO:0007669"/>
    <property type="project" value="TreeGrafter"/>
</dbReference>
<feature type="domain" description="Aromatic amino acid beta-eliminating lyase/threonine aldolase" evidence="6">
    <location>
        <begin position="5"/>
        <end position="289"/>
    </location>
</feature>
<proteinExistence type="inferred from homology"/>
<dbReference type="NCBIfam" id="NF041359">
    <property type="entry name" value="GntG_guanitoxin"/>
    <property type="match status" value="1"/>
</dbReference>
<dbReference type="FunFam" id="3.40.640.10:FF:000030">
    <property type="entry name" value="Low-specificity L-threonine aldolase"/>
    <property type="match status" value="1"/>
</dbReference>
<dbReference type="AlphaFoldDB" id="G8TY82"/>
<evidence type="ECO:0000256" key="4">
    <source>
        <dbReference type="ARBA" id="ARBA00023239"/>
    </source>
</evidence>
<keyword evidence="4 7" id="KW-0456">Lyase</keyword>
<dbReference type="InterPro" id="IPR023603">
    <property type="entry name" value="Low_specificity_L-TA-like"/>
</dbReference>
<sequence length="338" mass="36681">MAVVDLRSDTVTKPSAAMRQAMAEAEVGDDVYGEDPTINRLEEQVAQLLEKPSALFMPSGTMANQVAMLSHTERGDEVFIHREAHAYFYEGGAPALWAGVTLTLLEGTEGLFDSDTLAAALRPENIHHPRPRLVWLENTHNRAGGAAFGPELMGPVMDIAHRRGLVVHVDGARLFNAAVALNVPAARLVHDADSVSVCLSKGLGAPVGSLLVGPTDFIDRARRYRKWLGGGMRQAGVLAAAGLVALTQIDRLAEDHERARRLAEGLRDLGYRAWQPSVPTNMVMVDVDEDAGVLAERCRALGVLVSPMGAHRIRLVTHLDIDDCAISRALDVFHEMRE</sequence>
<dbReference type="InterPro" id="IPR015422">
    <property type="entry name" value="PyrdxlP-dep_Trfase_small"/>
</dbReference>
<keyword evidence="8" id="KW-1185">Reference proteome</keyword>
<feature type="modified residue" description="N6-(pyridoxal phosphate)lysine" evidence="5">
    <location>
        <position position="201"/>
    </location>
</feature>
<accession>G8TY82</accession>
<comment type="cofactor">
    <cofactor evidence="1">
        <name>pyridoxal 5'-phosphate</name>
        <dbReference type="ChEBI" id="CHEBI:597326"/>
    </cofactor>
</comment>
<dbReference type="PANTHER" id="PTHR48097:SF9">
    <property type="entry name" value="L-THREONINE ALDOLASE"/>
    <property type="match status" value="1"/>
</dbReference>
<dbReference type="KEGG" id="sap:Sulac_1549"/>
<gene>
    <name evidence="7" type="ordered locus">Sulac_1549</name>
</gene>
<dbReference type="NCBIfam" id="NF007825">
    <property type="entry name" value="PRK10534.1"/>
    <property type="match status" value="1"/>
</dbReference>
<dbReference type="EC" id="4.1.2.5" evidence="7"/>
<evidence type="ECO:0000256" key="5">
    <source>
        <dbReference type="PIRSR" id="PIRSR017617-1"/>
    </source>
</evidence>
<comment type="similarity">
    <text evidence="2">Belongs to the threonine aldolase family.</text>
</comment>
<evidence type="ECO:0000256" key="1">
    <source>
        <dbReference type="ARBA" id="ARBA00001933"/>
    </source>
</evidence>
<dbReference type="CDD" id="cd06502">
    <property type="entry name" value="TA_like"/>
    <property type="match status" value="1"/>
</dbReference>
<dbReference type="HOGENOM" id="CLU_029381_0_4_9"/>
<keyword evidence="3" id="KW-0663">Pyridoxal phosphate</keyword>
<dbReference type="Gene3D" id="3.40.640.10">
    <property type="entry name" value="Type I PLP-dependent aspartate aminotransferase-like (Major domain)"/>
    <property type="match status" value="1"/>
</dbReference>
<name>G8TY82_SULAD</name>
<organism evidence="7 8">
    <name type="scientific">Sulfobacillus acidophilus (strain ATCC 700253 / DSM 10332 / NAL)</name>
    <dbReference type="NCBI Taxonomy" id="679936"/>
    <lineage>
        <taxon>Bacteria</taxon>
        <taxon>Bacillati</taxon>
        <taxon>Bacillota</taxon>
        <taxon>Clostridia</taxon>
        <taxon>Eubacteriales</taxon>
        <taxon>Clostridiales Family XVII. Incertae Sedis</taxon>
        <taxon>Sulfobacillus</taxon>
    </lineage>
</organism>